<evidence type="ECO:0000313" key="1">
    <source>
        <dbReference type="EMBL" id="JAH16969.1"/>
    </source>
</evidence>
<sequence>MEKSGCPVLQMVMSLSTTGLWDTSHWMEVWPTWKMRRHCHSEEERARRHHLFCQESCQPQLYNGSTVCLPSSNLHFGKWDGGYSQCENW</sequence>
<organism evidence="1">
    <name type="scientific">Anguilla anguilla</name>
    <name type="common">European freshwater eel</name>
    <name type="synonym">Muraena anguilla</name>
    <dbReference type="NCBI Taxonomy" id="7936"/>
    <lineage>
        <taxon>Eukaryota</taxon>
        <taxon>Metazoa</taxon>
        <taxon>Chordata</taxon>
        <taxon>Craniata</taxon>
        <taxon>Vertebrata</taxon>
        <taxon>Euteleostomi</taxon>
        <taxon>Actinopterygii</taxon>
        <taxon>Neopterygii</taxon>
        <taxon>Teleostei</taxon>
        <taxon>Anguilliformes</taxon>
        <taxon>Anguillidae</taxon>
        <taxon>Anguilla</taxon>
    </lineage>
</organism>
<dbReference type="EMBL" id="GBXM01091608">
    <property type="protein sequence ID" value="JAH16969.1"/>
    <property type="molecule type" value="Transcribed_RNA"/>
</dbReference>
<accession>A0A0E9QJM3</accession>
<name>A0A0E9QJM3_ANGAN</name>
<dbReference type="AlphaFoldDB" id="A0A0E9QJM3"/>
<protein>
    <submittedName>
        <fullName evidence="1">Uncharacterized protein</fullName>
    </submittedName>
</protein>
<proteinExistence type="predicted"/>
<reference evidence="1" key="1">
    <citation type="submission" date="2014-11" db="EMBL/GenBank/DDBJ databases">
        <authorList>
            <person name="Amaro Gonzalez C."/>
        </authorList>
    </citation>
    <scope>NUCLEOTIDE SEQUENCE</scope>
</reference>
<reference evidence="1" key="2">
    <citation type="journal article" date="2015" name="Fish Shellfish Immunol.">
        <title>Early steps in the European eel (Anguilla anguilla)-Vibrio vulnificus interaction in the gills: Role of the RtxA13 toxin.</title>
        <authorList>
            <person name="Callol A."/>
            <person name="Pajuelo D."/>
            <person name="Ebbesson L."/>
            <person name="Teles M."/>
            <person name="MacKenzie S."/>
            <person name="Amaro C."/>
        </authorList>
    </citation>
    <scope>NUCLEOTIDE SEQUENCE</scope>
</reference>